<dbReference type="InterPro" id="IPR010982">
    <property type="entry name" value="Lambda_DNA-bd_dom_sf"/>
</dbReference>
<dbReference type="PROSITE" id="PS50943">
    <property type="entry name" value="HTH_CROC1"/>
    <property type="match status" value="1"/>
</dbReference>
<dbReference type="InterPro" id="IPR001387">
    <property type="entry name" value="Cro/C1-type_HTH"/>
</dbReference>
<dbReference type="RefSeq" id="WP_126695615.1">
    <property type="nucleotide sequence ID" value="NZ_RXOF01000017.1"/>
</dbReference>
<evidence type="ECO:0000313" key="2">
    <source>
        <dbReference type="EMBL" id="RTQ46080.1"/>
    </source>
</evidence>
<comment type="caution">
    <text evidence="2">The sequence shown here is derived from an EMBL/GenBank/DDBJ whole genome shotgun (WGS) entry which is preliminary data.</text>
</comment>
<dbReference type="OrthoDB" id="3831186at2"/>
<evidence type="ECO:0000259" key="1">
    <source>
        <dbReference type="PROSITE" id="PS50943"/>
    </source>
</evidence>
<protein>
    <submittedName>
        <fullName evidence="2">XRE family transcriptional regulator</fullName>
    </submittedName>
</protein>
<organism evidence="2 3">
    <name type="scientific">Hymenobacter gummosus</name>
    <dbReference type="NCBI Taxonomy" id="1776032"/>
    <lineage>
        <taxon>Bacteria</taxon>
        <taxon>Pseudomonadati</taxon>
        <taxon>Bacteroidota</taxon>
        <taxon>Cytophagia</taxon>
        <taxon>Cytophagales</taxon>
        <taxon>Hymenobacteraceae</taxon>
        <taxon>Hymenobacter</taxon>
    </lineage>
</organism>
<reference evidence="2 3" key="1">
    <citation type="submission" date="2018-12" db="EMBL/GenBank/DDBJ databases">
        <title>Hymenobacter gummosus sp. nov., isolated from a spring.</title>
        <authorList>
            <person name="Nie L."/>
        </authorList>
    </citation>
    <scope>NUCLEOTIDE SEQUENCE [LARGE SCALE GENOMIC DNA]</scope>
    <source>
        <strain evidence="2 3">KCTC 52166</strain>
    </source>
</reference>
<dbReference type="GO" id="GO:0003677">
    <property type="term" value="F:DNA binding"/>
    <property type="evidence" value="ECO:0007669"/>
    <property type="project" value="InterPro"/>
</dbReference>
<name>A0A3S0JDV3_9BACT</name>
<dbReference type="AlphaFoldDB" id="A0A3S0JDV3"/>
<dbReference type="SUPFAM" id="SSF47413">
    <property type="entry name" value="lambda repressor-like DNA-binding domains"/>
    <property type="match status" value="1"/>
</dbReference>
<sequence>MIDSNASDRLQQLIQLLDAKSVSHFAAAIGVSSTVLANMLGGRKSKPSFETLEKIKAAYPRVNLEWLVTGQGQPLLTPASYAAPETEMQVQEPAYRRLGKPAAPEEETAAALQECRKELAFWIEKANTYKQLAEDRQTIIELMKKAQKS</sequence>
<feature type="domain" description="HTH cro/C1-type" evidence="1">
    <location>
        <begin position="25"/>
        <end position="67"/>
    </location>
</feature>
<accession>A0A3S0JDV3</accession>
<proteinExistence type="predicted"/>
<dbReference type="Gene3D" id="1.10.260.40">
    <property type="entry name" value="lambda repressor-like DNA-binding domains"/>
    <property type="match status" value="1"/>
</dbReference>
<dbReference type="EMBL" id="RXOF01000017">
    <property type="protein sequence ID" value="RTQ46080.1"/>
    <property type="molecule type" value="Genomic_DNA"/>
</dbReference>
<evidence type="ECO:0000313" key="3">
    <source>
        <dbReference type="Proteomes" id="UP000282184"/>
    </source>
</evidence>
<dbReference type="CDD" id="cd00093">
    <property type="entry name" value="HTH_XRE"/>
    <property type="match status" value="1"/>
</dbReference>
<dbReference type="Proteomes" id="UP000282184">
    <property type="component" value="Unassembled WGS sequence"/>
</dbReference>
<gene>
    <name evidence="2" type="ORF">EJV47_23295</name>
</gene>
<keyword evidence="3" id="KW-1185">Reference proteome</keyword>